<dbReference type="Pfam" id="PF07224">
    <property type="entry name" value="Chlorophyllase"/>
    <property type="match status" value="1"/>
</dbReference>
<sequence length="336" mass="35781">MSDTTANLQPLKDHAWIGAAEKIPINSPGSFISISPITLLAPGRVVELQVRIAAPRTGDNLPIILLSHGQGLSNHLSSLNGYGPLVNFWASHGFVVIQPTHLSSKSLALGATSSEGPLYWRSRAEDMKHILDHLDEIETAVPEVKGRLDRDRVAVAGHSMGGHTASVLLGARMTDATNGKVLDLAEPRIKTGILLAAPGSPGPDGSYLTPIVLENYPFFKGISFTDMTTPALVVVGDNDPSTHLTNRGSSWHVDPYSYSTGPKSLLTVYGAGHCLGGISGFDAAESADDESPERVAVVQRLSWAYLRSALYPEEDTWSVVCAALENISSLGKVESK</sequence>
<dbReference type="PANTHER" id="PTHR33428">
    <property type="entry name" value="CHLOROPHYLLASE-2, CHLOROPLASTIC"/>
    <property type="match status" value="1"/>
</dbReference>
<dbReference type="Gene3D" id="3.40.50.1820">
    <property type="entry name" value="alpha/beta hydrolase"/>
    <property type="match status" value="1"/>
</dbReference>
<accession>A0A7H8QMB1</accession>
<dbReference type="AlphaFoldDB" id="A0A7H8QMB1"/>
<dbReference type="GeneID" id="55989269"/>
<protein>
    <recommendedName>
        <fullName evidence="3">Chlorophyllase</fullName>
    </recommendedName>
</protein>
<dbReference type="Proteomes" id="UP000509510">
    <property type="component" value="Chromosome I"/>
</dbReference>
<dbReference type="InterPro" id="IPR017395">
    <property type="entry name" value="Chlorophyllase-like"/>
</dbReference>
<organism evidence="1 2">
    <name type="scientific">Talaromyces rugulosus</name>
    <name type="common">Penicillium rugulosum</name>
    <dbReference type="NCBI Taxonomy" id="121627"/>
    <lineage>
        <taxon>Eukaryota</taxon>
        <taxon>Fungi</taxon>
        <taxon>Dikarya</taxon>
        <taxon>Ascomycota</taxon>
        <taxon>Pezizomycotina</taxon>
        <taxon>Eurotiomycetes</taxon>
        <taxon>Eurotiomycetidae</taxon>
        <taxon>Eurotiales</taxon>
        <taxon>Trichocomaceae</taxon>
        <taxon>Talaromyces</taxon>
        <taxon>Talaromyces sect. Islandici</taxon>
    </lineage>
</organism>
<name>A0A7H8QMB1_TALRU</name>
<dbReference type="OrthoDB" id="2363873at2759"/>
<dbReference type="EMBL" id="CP055898">
    <property type="protein sequence ID" value="QKX54671.1"/>
    <property type="molecule type" value="Genomic_DNA"/>
</dbReference>
<evidence type="ECO:0000313" key="2">
    <source>
        <dbReference type="Proteomes" id="UP000509510"/>
    </source>
</evidence>
<dbReference type="KEGG" id="trg:TRUGW13939_01759"/>
<keyword evidence="2" id="KW-1185">Reference proteome</keyword>
<evidence type="ECO:0000313" key="1">
    <source>
        <dbReference type="EMBL" id="QKX54671.1"/>
    </source>
</evidence>
<proteinExistence type="predicted"/>
<dbReference type="SUPFAM" id="SSF53474">
    <property type="entry name" value="alpha/beta-Hydrolases"/>
    <property type="match status" value="1"/>
</dbReference>
<dbReference type="PANTHER" id="PTHR33428:SF14">
    <property type="entry name" value="CARBOXYLESTERASE TYPE B DOMAIN-CONTAINING PROTEIN"/>
    <property type="match status" value="1"/>
</dbReference>
<dbReference type="InterPro" id="IPR029058">
    <property type="entry name" value="AB_hydrolase_fold"/>
</dbReference>
<gene>
    <name evidence="1" type="ORF">TRUGW13939_01759</name>
</gene>
<reference evidence="2" key="1">
    <citation type="submission" date="2020-06" db="EMBL/GenBank/DDBJ databases">
        <title>A chromosome-scale genome assembly of Talaromyces rugulosus W13939.</title>
        <authorList>
            <person name="Wang B."/>
            <person name="Guo L."/>
            <person name="Ye K."/>
            <person name="Wang L."/>
        </authorList>
    </citation>
    <scope>NUCLEOTIDE SEQUENCE [LARGE SCALE GENOMIC DNA]</scope>
    <source>
        <strain evidence="2">W13939</strain>
    </source>
</reference>
<evidence type="ECO:0008006" key="3">
    <source>
        <dbReference type="Google" id="ProtNLM"/>
    </source>
</evidence>
<dbReference type="RefSeq" id="XP_035340850.1">
    <property type="nucleotide sequence ID" value="XM_035484957.1"/>
</dbReference>